<evidence type="ECO:0000256" key="6">
    <source>
        <dbReference type="ARBA" id="ARBA00022989"/>
    </source>
</evidence>
<dbReference type="Pfam" id="PF00482">
    <property type="entry name" value="T2SSF"/>
    <property type="match status" value="2"/>
</dbReference>
<gene>
    <name evidence="10" type="primary">epsF_1</name>
    <name evidence="10" type="ORF">CLRAG_06770</name>
</gene>
<comment type="caution">
    <text evidence="10">The sequence shown here is derived from an EMBL/GenBank/DDBJ whole genome shotgun (WGS) entry which is preliminary data.</text>
</comment>
<keyword evidence="4" id="KW-0997">Cell inner membrane</keyword>
<comment type="similarity">
    <text evidence="2">Belongs to the GSP F family.</text>
</comment>
<accession>A0A1A6B0M5</accession>
<keyword evidence="3" id="KW-1003">Cell membrane</keyword>
<feature type="transmembrane region" description="Helical" evidence="8">
    <location>
        <begin position="217"/>
        <end position="234"/>
    </location>
</feature>
<dbReference type="AlphaFoldDB" id="A0A1A6B0M5"/>
<evidence type="ECO:0000256" key="3">
    <source>
        <dbReference type="ARBA" id="ARBA00022475"/>
    </source>
</evidence>
<keyword evidence="5 8" id="KW-0812">Transmembrane</keyword>
<sequence>MKKFIYKAWDDEFNVIKEEIEDNDADEAFRNLKSKGLKVIYVKEKFGLSRFKFLDKKLDNEILANFCGQTAMILNSGISLLNGLEIMEQQIKNKNMKKIILNITDGIKKGNGLDVSMESCGKFPKLLIDMVKTGEISGNLDTVLYNMESFYKKEASIKSKIKSAAVYPMLILIVALGMLVFFNFIVFPEIKGLFEDMKLPAITVIVLGIMNFFDNNYMYIIICTIIAVIFLKYINTISKVAYFVDKFKLKIPILGDVKLDIITARFTRSMGIFLKSGIPIITIMDNVQLVVENVFISKKIDKVKNQLIGGTTFADSIESENIFKPLVTQMMRVGQETGKLDEIMFKLADIYDEKVETGVARIMSLVEPILTLVIGLIVGVVILGVALPIVQMAQGVK</sequence>
<dbReference type="InterPro" id="IPR042094">
    <property type="entry name" value="T2SS_GspF_sf"/>
</dbReference>
<proteinExistence type="inferred from homology"/>
<dbReference type="PANTHER" id="PTHR30012:SF0">
    <property type="entry name" value="TYPE II SECRETION SYSTEM PROTEIN F-RELATED"/>
    <property type="match status" value="1"/>
</dbReference>
<dbReference type="FunFam" id="1.20.81.30:FF:000001">
    <property type="entry name" value="Type II secretion system protein F"/>
    <property type="match status" value="1"/>
</dbReference>
<keyword evidence="11" id="KW-1185">Reference proteome</keyword>
<feature type="transmembrane region" description="Helical" evidence="8">
    <location>
        <begin position="165"/>
        <end position="187"/>
    </location>
</feature>
<dbReference type="Gene3D" id="1.20.81.30">
    <property type="entry name" value="Type II secretion system (T2SS), domain F"/>
    <property type="match status" value="2"/>
</dbReference>
<keyword evidence="6 8" id="KW-1133">Transmembrane helix</keyword>
<dbReference type="PATRIC" id="fig|1353534.3.peg.686"/>
<dbReference type="RefSeq" id="WP_065077070.1">
    <property type="nucleotide sequence ID" value="NZ_LROS01000007.1"/>
</dbReference>
<evidence type="ECO:0000259" key="9">
    <source>
        <dbReference type="Pfam" id="PF00482"/>
    </source>
</evidence>
<dbReference type="InterPro" id="IPR018076">
    <property type="entry name" value="T2SS_GspF_dom"/>
</dbReference>
<feature type="domain" description="Type II secretion system protein GspF" evidence="9">
    <location>
        <begin position="66"/>
        <end position="188"/>
    </location>
</feature>
<comment type="subcellular location">
    <subcellularLocation>
        <location evidence="1">Cell inner membrane</location>
        <topology evidence="1">Multi-pass membrane protein</topology>
    </subcellularLocation>
</comment>
<dbReference type="EMBL" id="LROS01000007">
    <property type="protein sequence ID" value="OBR95896.1"/>
    <property type="molecule type" value="Genomic_DNA"/>
</dbReference>
<feature type="domain" description="Type II secretion system protein GspF" evidence="9">
    <location>
        <begin position="266"/>
        <end position="388"/>
    </location>
</feature>
<evidence type="ECO:0000256" key="5">
    <source>
        <dbReference type="ARBA" id="ARBA00022692"/>
    </source>
</evidence>
<reference evidence="10 11" key="1">
    <citation type="journal article" date="2012" name="Front. Microbiol.">
        <title>Draft Genome Sequence of the Virulent Strain 01-B526 of the Fish Pathogen Aeromonas salmonicida.</title>
        <authorList>
            <person name="Charette S.J."/>
            <person name="Brochu F."/>
            <person name="Boyle B."/>
            <person name="Filion G."/>
            <person name="Tanaka K.H."/>
            <person name="Derome N."/>
        </authorList>
    </citation>
    <scope>NUCLEOTIDE SEQUENCE [LARGE SCALE GENOMIC DNA]</scope>
    <source>
        <strain evidence="10 11">P11</strain>
    </source>
</reference>
<protein>
    <submittedName>
        <fullName evidence="10">Type II secretion system protein F</fullName>
    </submittedName>
</protein>
<dbReference type="InterPro" id="IPR003004">
    <property type="entry name" value="GspF/PilC"/>
</dbReference>
<evidence type="ECO:0000256" key="2">
    <source>
        <dbReference type="ARBA" id="ARBA00005745"/>
    </source>
</evidence>
<evidence type="ECO:0000256" key="1">
    <source>
        <dbReference type="ARBA" id="ARBA00004429"/>
    </source>
</evidence>
<dbReference type="Proteomes" id="UP000093954">
    <property type="component" value="Unassembled WGS sequence"/>
</dbReference>
<evidence type="ECO:0000256" key="8">
    <source>
        <dbReference type="SAM" id="Phobius"/>
    </source>
</evidence>
<evidence type="ECO:0000256" key="4">
    <source>
        <dbReference type="ARBA" id="ARBA00022519"/>
    </source>
</evidence>
<keyword evidence="7 8" id="KW-0472">Membrane</keyword>
<evidence type="ECO:0000256" key="7">
    <source>
        <dbReference type="ARBA" id="ARBA00023136"/>
    </source>
</evidence>
<dbReference type="PRINTS" id="PR00812">
    <property type="entry name" value="BCTERIALGSPF"/>
</dbReference>
<feature type="transmembrane region" description="Helical" evidence="8">
    <location>
        <begin position="369"/>
        <end position="390"/>
    </location>
</feature>
<dbReference type="PANTHER" id="PTHR30012">
    <property type="entry name" value="GENERAL SECRETION PATHWAY PROTEIN"/>
    <property type="match status" value="1"/>
</dbReference>
<name>A0A1A6B0M5_9CLOT</name>
<evidence type="ECO:0000313" key="10">
    <source>
        <dbReference type="EMBL" id="OBR95896.1"/>
    </source>
</evidence>
<evidence type="ECO:0000313" key="11">
    <source>
        <dbReference type="Proteomes" id="UP000093954"/>
    </source>
</evidence>
<dbReference type="GO" id="GO:0005886">
    <property type="term" value="C:plasma membrane"/>
    <property type="evidence" value="ECO:0007669"/>
    <property type="project" value="UniProtKB-SubCell"/>
</dbReference>
<organism evidence="10 11">
    <name type="scientific">Clostridium ragsdalei P11</name>
    <dbReference type="NCBI Taxonomy" id="1353534"/>
    <lineage>
        <taxon>Bacteria</taxon>
        <taxon>Bacillati</taxon>
        <taxon>Bacillota</taxon>
        <taxon>Clostridia</taxon>
        <taxon>Eubacteriales</taxon>
        <taxon>Clostridiaceae</taxon>
        <taxon>Clostridium</taxon>
    </lineage>
</organism>